<evidence type="ECO:0000256" key="8">
    <source>
        <dbReference type="ARBA" id="ARBA00022779"/>
    </source>
</evidence>
<evidence type="ECO:0000256" key="9">
    <source>
        <dbReference type="ARBA" id="ARBA00023136"/>
    </source>
</evidence>
<dbReference type="PIRSF" id="PIRSF002888">
    <property type="entry name" value="FliM"/>
    <property type="match status" value="1"/>
</dbReference>
<dbReference type="SUPFAM" id="SSF103039">
    <property type="entry name" value="CheC-like"/>
    <property type="match status" value="1"/>
</dbReference>
<keyword evidence="5" id="KW-1003">Cell membrane</keyword>
<evidence type="ECO:0000256" key="12">
    <source>
        <dbReference type="NCBIfam" id="TIGR01397"/>
    </source>
</evidence>
<keyword evidence="14" id="KW-0969">Cilium</keyword>
<comment type="caution">
    <text evidence="14">The sequence shown here is derived from an EMBL/GenBank/DDBJ whole genome shotgun (WGS) entry which is preliminary data.</text>
</comment>
<dbReference type="InterPro" id="IPR028976">
    <property type="entry name" value="CheC-like_sf"/>
</dbReference>
<evidence type="ECO:0000256" key="2">
    <source>
        <dbReference type="ARBA" id="ARBA00004417"/>
    </source>
</evidence>
<evidence type="ECO:0000313" key="14">
    <source>
        <dbReference type="EMBL" id="OSS42289.1"/>
    </source>
</evidence>
<dbReference type="SUPFAM" id="SSF101801">
    <property type="entry name" value="Surface presentation of antigens (SPOA)"/>
    <property type="match status" value="1"/>
</dbReference>
<keyword evidence="14" id="KW-0282">Flagellum</keyword>
<dbReference type="GO" id="GO:0005886">
    <property type="term" value="C:plasma membrane"/>
    <property type="evidence" value="ECO:0007669"/>
    <property type="project" value="UniProtKB-SubCell"/>
</dbReference>
<dbReference type="Proteomes" id="UP000194141">
    <property type="component" value="Unassembled WGS sequence"/>
</dbReference>
<dbReference type="GO" id="GO:0050918">
    <property type="term" value="P:positive chemotaxis"/>
    <property type="evidence" value="ECO:0007669"/>
    <property type="project" value="TreeGrafter"/>
</dbReference>
<proteinExistence type="inferred from homology"/>
<comment type="function">
    <text evidence="11">FliM is one of three proteins (FliG, FliN, FliM) that forms the rotor-mounted switch complex (C ring), located at the base of the basal body. This complex interacts with the CheY and CheZ chemotaxis proteins, in addition to contacting components of the motor that determine the direction of flagellar rotation.</text>
</comment>
<dbReference type="GO" id="GO:0071978">
    <property type="term" value="P:bacterial-type flagellum-dependent swarming motility"/>
    <property type="evidence" value="ECO:0007669"/>
    <property type="project" value="TreeGrafter"/>
</dbReference>
<evidence type="ECO:0000256" key="3">
    <source>
        <dbReference type="ARBA" id="ARBA00011049"/>
    </source>
</evidence>
<evidence type="ECO:0000256" key="6">
    <source>
        <dbReference type="ARBA" id="ARBA00022500"/>
    </source>
</evidence>
<dbReference type="PANTHER" id="PTHR30034">
    <property type="entry name" value="FLAGELLAR MOTOR SWITCH PROTEIN FLIM"/>
    <property type="match status" value="1"/>
</dbReference>
<dbReference type="NCBIfam" id="TIGR01397">
    <property type="entry name" value="fliM_switch"/>
    <property type="match status" value="1"/>
</dbReference>
<dbReference type="InterPro" id="IPR001689">
    <property type="entry name" value="Flag_FliM"/>
</dbReference>
<dbReference type="AlphaFoldDB" id="A0A1X4XXM6"/>
<evidence type="ECO:0000256" key="7">
    <source>
        <dbReference type="ARBA" id="ARBA00022519"/>
    </source>
</evidence>
<dbReference type="PANTHER" id="PTHR30034:SF3">
    <property type="entry name" value="FLAGELLAR MOTOR SWITCH PROTEIN FLIM"/>
    <property type="match status" value="1"/>
</dbReference>
<dbReference type="PRINTS" id="PR00955">
    <property type="entry name" value="FLGMOTORFLIM"/>
</dbReference>
<evidence type="ECO:0000256" key="5">
    <source>
        <dbReference type="ARBA" id="ARBA00022475"/>
    </source>
</evidence>
<evidence type="ECO:0000256" key="1">
    <source>
        <dbReference type="ARBA" id="ARBA00004117"/>
    </source>
</evidence>
<dbReference type="InterPro" id="IPR001543">
    <property type="entry name" value="FliN-like_C"/>
</dbReference>
<keyword evidence="7" id="KW-0997">Cell inner membrane</keyword>
<accession>A0A1X4XXM6</accession>
<gene>
    <name evidence="14" type="ORF">DESAMIL20_1842</name>
</gene>
<dbReference type="Pfam" id="PF02154">
    <property type="entry name" value="FliM"/>
    <property type="match status" value="1"/>
</dbReference>
<dbReference type="Gene3D" id="3.40.1550.10">
    <property type="entry name" value="CheC-like"/>
    <property type="match status" value="1"/>
</dbReference>
<dbReference type="RefSeq" id="WP_086034544.1">
    <property type="nucleotide sequence ID" value="NZ_MDSU01000018.1"/>
</dbReference>
<keyword evidence="10" id="KW-0975">Bacterial flagellum</keyword>
<dbReference type="GO" id="GO:0009425">
    <property type="term" value="C:bacterial-type flagellum basal body"/>
    <property type="evidence" value="ECO:0007669"/>
    <property type="project" value="UniProtKB-SubCell"/>
</dbReference>
<evidence type="ECO:0000256" key="10">
    <source>
        <dbReference type="ARBA" id="ARBA00023143"/>
    </source>
</evidence>
<evidence type="ECO:0000313" key="15">
    <source>
        <dbReference type="Proteomes" id="UP000194141"/>
    </source>
</evidence>
<reference evidence="14 15" key="1">
    <citation type="journal article" date="2017" name="Front. Microbiol.">
        <title>Genome Sequence of Desulfurella amilsii Strain TR1 and Comparative Genomics of Desulfurellaceae Family.</title>
        <authorList>
            <person name="Florentino A.P."/>
            <person name="Stams A.J."/>
            <person name="Sanchez-Andrea I."/>
        </authorList>
    </citation>
    <scope>NUCLEOTIDE SEQUENCE [LARGE SCALE GENOMIC DNA]</scope>
    <source>
        <strain evidence="14 15">TR1</strain>
    </source>
</reference>
<dbReference type="OrthoDB" id="9806941at2"/>
<organism evidence="14 15">
    <name type="scientific">Desulfurella amilsii</name>
    <dbReference type="NCBI Taxonomy" id="1562698"/>
    <lineage>
        <taxon>Bacteria</taxon>
        <taxon>Pseudomonadati</taxon>
        <taxon>Campylobacterota</taxon>
        <taxon>Desulfurellia</taxon>
        <taxon>Desulfurellales</taxon>
        <taxon>Desulfurellaceae</taxon>
        <taxon>Desulfurella</taxon>
    </lineage>
</organism>
<dbReference type="STRING" id="1562698.DESAMIL20_1842"/>
<name>A0A1X4XXM6_9BACT</name>
<keyword evidence="6" id="KW-0145">Chemotaxis</keyword>
<evidence type="ECO:0000256" key="4">
    <source>
        <dbReference type="ARBA" id="ARBA00021898"/>
    </source>
</evidence>
<protein>
    <recommendedName>
        <fullName evidence="4 12">Flagellar motor switch protein FliM</fullName>
    </recommendedName>
</protein>
<feature type="domain" description="Flagellar motor switch protein FliN-like C-terminal" evidence="13">
    <location>
        <begin position="253"/>
        <end position="322"/>
    </location>
</feature>
<dbReference type="GO" id="GO:0003774">
    <property type="term" value="F:cytoskeletal motor activity"/>
    <property type="evidence" value="ECO:0007669"/>
    <property type="project" value="InterPro"/>
</dbReference>
<comment type="similarity">
    <text evidence="3">Belongs to the FliM family.</text>
</comment>
<keyword evidence="8" id="KW-0283">Flagellar rotation</keyword>
<dbReference type="Gene3D" id="2.30.330.10">
    <property type="entry name" value="SpoA-like"/>
    <property type="match status" value="1"/>
</dbReference>
<evidence type="ECO:0000256" key="11">
    <source>
        <dbReference type="ARBA" id="ARBA00025044"/>
    </source>
</evidence>
<dbReference type="EMBL" id="MDSU01000018">
    <property type="protein sequence ID" value="OSS42289.1"/>
    <property type="molecule type" value="Genomic_DNA"/>
</dbReference>
<keyword evidence="15" id="KW-1185">Reference proteome</keyword>
<comment type="subcellular location">
    <subcellularLocation>
        <location evidence="1">Bacterial flagellum basal body</location>
    </subcellularLocation>
    <subcellularLocation>
        <location evidence="2">Cell inner membrane</location>
        <topology evidence="2">Peripheral membrane protein</topology>
    </subcellularLocation>
</comment>
<evidence type="ECO:0000259" key="13">
    <source>
        <dbReference type="Pfam" id="PF01052"/>
    </source>
</evidence>
<keyword evidence="9" id="KW-0472">Membrane</keyword>
<dbReference type="Pfam" id="PF01052">
    <property type="entry name" value="FliMN_C"/>
    <property type="match status" value="1"/>
</dbReference>
<keyword evidence="14" id="KW-0966">Cell projection</keyword>
<dbReference type="CDD" id="cd17908">
    <property type="entry name" value="FliM"/>
    <property type="match status" value="1"/>
</dbReference>
<sequence>MAEILSQEEIDALLSTIGKEEESSQELPETLIEEKISIYDFKRPDKVSKEQIRALRNLHDKFARNFSSKLSGFLRTIIEIDVASVDQMTYGEFVLSLSQSVSFNVISLHPLEGSGIIAVEPDIGFVLIDRLLGGFGATFQNIRPFTDIEQSILLDIVNLMLGDLKNIWTPIAEIRFEVIAQETSPNVVQIVAPSEVVVLIVFEVKMGDYKGIINFCLPVITLEPILTKIGTHDMLSISRKEHTNRVVDILQILDNVLIRLETYLGEFKIDIESFLNLKPNDIYILQKSTNEPAEVYCNGVKKFEAKLGKIKTKKAIKITKLIG</sequence>
<dbReference type="InterPro" id="IPR036429">
    <property type="entry name" value="SpoA-like_sf"/>
</dbReference>